<dbReference type="AlphaFoldDB" id="A0A231GP84"/>
<reference evidence="2" key="1">
    <citation type="submission" date="2016-10" db="EMBL/GenBank/DDBJ databases">
        <authorList>
            <person name="Varghese N."/>
            <person name="Submissions S."/>
        </authorList>
    </citation>
    <scope>NUCLEOTIDE SEQUENCE [LARGE SCALE GENOMIC DNA]</scope>
    <source>
        <strain evidence="2">BS3660</strain>
    </source>
</reference>
<dbReference type="EMBL" id="FNTC01000002">
    <property type="protein sequence ID" value="SEC08514.1"/>
    <property type="molecule type" value="Genomic_DNA"/>
</dbReference>
<accession>A0A231GP84</accession>
<keyword evidence="2" id="KW-1185">Reference proteome</keyword>
<sequence>MHQGSSLKGDVATDTIVGRIWHSTSEQVAERDKHFAPADFQNFPINAASTRYTTGSILDADPSLLIGVQSSATFLNIFGE</sequence>
<dbReference type="Proteomes" id="UP000198542">
    <property type="component" value="Unassembled WGS sequence"/>
</dbReference>
<dbReference type="RefSeq" id="WP_090454386.1">
    <property type="nucleotide sequence ID" value="NZ_FNTC01000002.1"/>
</dbReference>
<evidence type="ECO:0000313" key="2">
    <source>
        <dbReference type="Proteomes" id="UP000198542"/>
    </source>
</evidence>
<gene>
    <name evidence="1" type="ORF">SAMN04490187_3110</name>
</gene>
<proteinExistence type="predicted"/>
<organism evidence="1 2">
    <name type="scientific">Pseudomonas jessenii</name>
    <dbReference type="NCBI Taxonomy" id="77298"/>
    <lineage>
        <taxon>Bacteria</taxon>
        <taxon>Pseudomonadati</taxon>
        <taxon>Pseudomonadota</taxon>
        <taxon>Gammaproteobacteria</taxon>
        <taxon>Pseudomonadales</taxon>
        <taxon>Pseudomonadaceae</taxon>
        <taxon>Pseudomonas</taxon>
    </lineage>
</organism>
<evidence type="ECO:0000313" key="1">
    <source>
        <dbReference type="EMBL" id="SEC08514.1"/>
    </source>
</evidence>
<name>A0A231GP84_PSEJE</name>
<protein>
    <submittedName>
        <fullName evidence="1">Uncharacterized protein</fullName>
    </submittedName>
</protein>